<evidence type="ECO:0000256" key="8">
    <source>
        <dbReference type="SAM" id="MobiDB-lite"/>
    </source>
</evidence>
<evidence type="ECO:0000256" key="3">
    <source>
        <dbReference type="ARBA" id="ARBA00022692"/>
    </source>
</evidence>
<dbReference type="OrthoDB" id="9810850at2"/>
<evidence type="ECO:0000256" key="5">
    <source>
        <dbReference type="ARBA" id="ARBA00023136"/>
    </source>
</evidence>
<evidence type="ECO:0000313" key="11">
    <source>
        <dbReference type="EMBL" id="RHW25739.1"/>
    </source>
</evidence>
<accession>A0A417XZE1</accession>
<dbReference type="GO" id="GO:0019646">
    <property type="term" value="P:aerobic electron transport chain"/>
    <property type="evidence" value="ECO:0007669"/>
    <property type="project" value="InterPro"/>
</dbReference>
<dbReference type="AlphaFoldDB" id="A0A417XZE1"/>
<dbReference type="InterPro" id="IPR013833">
    <property type="entry name" value="Cyt_c_oxidase_su3_a-hlx"/>
</dbReference>
<dbReference type="InterPro" id="IPR035973">
    <property type="entry name" value="Cyt_c_oxidase_su3-like_sf"/>
</dbReference>
<dbReference type="PANTHER" id="PTHR11403">
    <property type="entry name" value="CYTOCHROME C OXIDASE SUBUNIT III"/>
    <property type="match status" value="1"/>
</dbReference>
<sequence length="209" mass="22660">MTLQADDVHSREPSIPGQADQPARRIPGEEGLWVFLLGDMGIFALFFGTLVVTRADQPDVFHAGQQALHPWLGIVNTLLLLTGSILVVYGVRAIRGATGSAAGLFTGALVCGLGFAGVKAVEYSLLIREGHTAGTNDFYMYYFVFTGIHLAHLAIGLVLLGLLIRLGSRLPAGRVPSASRVRLVECGGCYWHMVDLLWLVLFPLLYLVR</sequence>
<evidence type="ECO:0000256" key="4">
    <source>
        <dbReference type="ARBA" id="ARBA00022989"/>
    </source>
</evidence>
<evidence type="ECO:0000313" key="12">
    <source>
        <dbReference type="Proteomes" id="UP000283644"/>
    </source>
</evidence>
<evidence type="ECO:0000256" key="2">
    <source>
        <dbReference type="ARBA" id="ARBA00010581"/>
    </source>
</evidence>
<feature type="transmembrane region" description="Helical" evidence="9">
    <location>
        <begin position="32"/>
        <end position="51"/>
    </location>
</feature>
<reference evidence="11 12" key="1">
    <citation type="submission" date="2018-09" db="EMBL/GenBank/DDBJ databases">
        <title>Genome sequencing of Nocardioides immobilis CCTCC AB 2017083 for comparison to Nocardioides silvaticus.</title>
        <authorList>
            <person name="Li C."/>
            <person name="Wang G."/>
        </authorList>
    </citation>
    <scope>NUCLEOTIDE SEQUENCE [LARGE SCALE GENOMIC DNA]</scope>
    <source>
        <strain evidence="11 12">CCTCC AB 2017083</strain>
    </source>
</reference>
<dbReference type="Proteomes" id="UP000283644">
    <property type="component" value="Unassembled WGS sequence"/>
</dbReference>
<feature type="domain" description="Heme-copper oxidase subunit III family profile" evidence="10">
    <location>
        <begin position="31"/>
        <end position="209"/>
    </location>
</feature>
<dbReference type="InterPro" id="IPR000298">
    <property type="entry name" value="Cyt_c_oxidase-like_su3"/>
</dbReference>
<evidence type="ECO:0000256" key="1">
    <source>
        <dbReference type="ARBA" id="ARBA00004141"/>
    </source>
</evidence>
<keyword evidence="4 9" id="KW-1133">Transmembrane helix</keyword>
<feature type="transmembrane region" description="Helical" evidence="9">
    <location>
        <begin position="101"/>
        <end position="121"/>
    </location>
</feature>
<comment type="caution">
    <text evidence="11">The sequence shown here is derived from an EMBL/GenBank/DDBJ whole genome shotgun (WGS) entry which is preliminary data.</text>
</comment>
<dbReference type="EMBL" id="QXGH01000022">
    <property type="protein sequence ID" value="RHW25739.1"/>
    <property type="molecule type" value="Genomic_DNA"/>
</dbReference>
<feature type="transmembrane region" description="Helical" evidence="9">
    <location>
        <begin position="188"/>
        <end position="208"/>
    </location>
</feature>
<comment type="similarity">
    <text evidence="2 7">Belongs to the cytochrome c oxidase subunit 3 family.</text>
</comment>
<dbReference type="Gene3D" id="1.20.120.80">
    <property type="entry name" value="Cytochrome c oxidase, subunit III, four-helix bundle"/>
    <property type="match status" value="1"/>
</dbReference>
<organism evidence="11 12">
    <name type="scientific">Nocardioides immobilis</name>
    <dbReference type="NCBI Taxonomy" id="2049295"/>
    <lineage>
        <taxon>Bacteria</taxon>
        <taxon>Bacillati</taxon>
        <taxon>Actinomycetota</taxon>
        <taxon>Actinomycetes</taxon>
        <taxon>Propionibacteriales</taxon>
        <taxon>Nocardioidaceae</taxon>
        <taxon>Nocardioides</taxon>
    </lineage>
</organism>
<dbReference type="GO" id="GO:0004129">
    <property type="term" value="F:cytochrome-c oxidase activity"/>
    <property type="evidence" value="ECO:0007669"/>
    <property type="project" value="InterPro"/>
</dbReference>
<gene>
    <name evidence="11" type="ORF">D0Z08_18390</name>
</gene>
<evidence type="ECO:0000259" key="10">
    <source>
        <dbReference type="PROSITE" id="PS50253"/>
    </source>
</evidence>
<evidence type="ECO:0000256" key="6">
    <source>
        <dbReference type="ARBA" id="ARBA00031400"/>
    </source>
</evidence>
<keyword evidence="3 7" id="KW-0812">Transmembrane</keyword>
<feature type="transmembrane region" description="Helical" evidence="9">
    <location>
        <begin position="141"/>
        <end position="167"/>
    </location>
</feature>
<dbReference type="Pfam" id="PF00510">
    <property type="entry name" value="COX3"/>
    <property type="match status" value="1"/>
</dbReference>
<keyword evidence="5 9" id="KW-0472">Membrane</keyword>
<proteinExistence type="inferred from homology"/>
<comment type="subcellular location">
    <subcellularLocation>
        <location evidence="7">Cell membrane</location>
        <topology evidence="7">Multi-pass membrane protein</topology>
    </subcellularLocation>
    <subcellularLocation>
        <location evidence="1">Membrane</location>
        <topology evidence="1">Multi-pass membrane protein</topology>
    </subcellularLocation>
</comment>
<feature type="region of interest" description="Disordered" evidence="8">
    <location>
        <begin position="1"/>
        <end position="24"/>
    </location>
</feature>
<dbReference type="InterPro" id="IPR024791">
    <property type="entry name" value="Cyt_c/ubiquinol_Oxase_su3"/>
</dbReference>
<feature type="compositionally biased region" description="Basic and acidic residues" evidence="8">
    <location>
        <begin position="1"/>
        <end position="12"/>
    </location>
</feature>
<name>A0A417XZE1_9ACTN</name>
<protein>
    <recommendedName>
        <fullName evidence="6">Cytochrome aa3 subunit 3</fullName>
    </recommendedName>
</protein>
<evidence type="ECO:0000256" key="9">
    <source>
        <dbReference type="SAM" id="Phobius"/>
    </source>
</evidence>
<feature type="transmembrane region" description="Helical" evidence="9">
    <location>
        <begin position="71"/>
        <end position="89"/>
    </location>
</feature>
<dbReference type="PROSITE" id="PS50253">
    <property type="entry name" value="COX3"/>
    <property type="match status" value="1"/>
</dbReference>
<dbReference type="GO" id="GO:0005886">
    <property type="term" value="C:plasma membrane"/>
    <property type="evidence" value="ECO:0007669"/>
    <property type="project" value="UniProtKB-SubCell"/>
</dbReference>
<dbReference type="RefSeq" id="WP_118926705.1">
    <property type="nucleotide sequence ID" value="NZ_QXGH01000022.1"/>
</dbReference>
<evidence type="ECO:0000256" key="7">
    <source>
        <dbReference type="RuleBase" id="RU003376"/>
    </source>
</evidence>
<keyword evidence="12" id="KW-1185">Reference proteome</keyword>
<dbReference type="PANTHER" id="PTHR11403:SF6">
    <property type="entry name" value="NITRIC OXIDE REDUCTASE SUBUNIT E"/>
    <property type="match status" value="1"/>
</dbReference>
<dbReference type="SUPFAM" id="SSF81452">
    <property type="entry name" value="Cytochrome c oxidase subunit III-like"/>
    <property type="match status" value="1"/>
</dbReference>